<evidence type="ECO:0000256" key="2">
    <source>
        <dbReference type="ARBA" id="ARBA00029460"/>
    </source>
</evidence>
<evidence type="ECO:0000256" key="3">
    <source>
        <dbReference type="PROSITE-ProRule" id="PRU00182"/>
    </source>
</evidence>
<accession>A0A9D9DDX9</accession>
<comment type="caution">
    <text evidence="5">The sequence shown here is derived from an EMBL/GenBank/DDBJ whole genome shotgun (WGS) entry which is preliminary data.</text>
</comment>
<dbReference type="PANTHER" id="PTHR32319">
    <property type="entry name" value="BACTERIAL HEMOLYSIN-LIKE PROTEIN"/>
    <property type="match status" value="1"/>
</dbReference>
<comment type="similarity">
    <text evidence="2">Belongs to the TlyA family.</text>
</comment>
<dbReference type="GO" id="GO:0008168">
    <property type="term" value="F:methyltransferase activity"/>
    <property type="evidence" value="ECO:0007669"/>
    <property type="project" value="UniProtKB-KW"/>
</dbReference>
<dbReference type="Pfam" id="PF01479">
    <property type="entry name" value="S4"/>
    <property type="match status" value="1"/>
</dbReference>
<dbReference type="InterPro" id="IPR002942">
    <property type="entry name" value="S4_RNA-bd"/>
</dbReference>
<dbReference type="GO" id="GO:0032259">
    <property type="term" value="P:methylation"/>
    <property type="evidence" value="ECO:0007669"/>
    <property type="project" value="UniProtKB-KW"/>
</dbReference>
<dbReference type="Proteomes" id="UP000823630">
    <property type="component" value="Unassembled WGS sequence"/>
</dbReference>
<evidence type="ECO:0000313" key="5">
    <source>
        <dbReference type="EMBL" id="MBO8425400.1"/>
    </source>
</evidence>
<dbReference type="SUPFAM" id="SSF55174">
    <property type="entry name" value="Alpha-L RNA-binding motif"/>
    <property type="match status" value="1"/>
</dbReference>
<dbReference type="SUPFAM" id="SSF53335">
    <property type="entry name" value="S-adenosyl-L-methionine-dependent methyltransferases"/>
    <property type="match status" value="1"/>
</dbReference>
<protein>
    <submittedName>
        <fullName evidence="5">TlyA family RNA methyltransferase</fullName>
    </submittedName>
</protein>
<evidence type="ECO:0000256" key="1">
    <source>
        <dbReference type="ARBA" id="ARBA00022884"/>
    </source>
</evidence>
<dbReference type="SMART" id="SM00363">
    <property type="entry name" value="S4"/>
    <property type="match status" value="1"/>
</dbReference>
<gene>
    <name evidence="5" type="ORF">IAC69_02885</name>
</gene>
<evidence type="ECO:0000313" key="6">
    <source>
        <dbReference type="Proteomes" id="UP000823630"/>
    </source>
</evidence>
<reference evidence="5" key="1">
    <citation type="submission" date="2020-10" db="EMBL/GenBank/DDBJ databases">
        <authorList>
            <person name="Gilroy R."/>
        </authorList>
    </citation>
    <scope>NUCLEOTIDE SEQUENCE</scope>
    <source>
        <strain evidence="5">8207</strain>
    </source>
</reference>
<dbReference type="InterPro" id="IPR004538">
    <property type="entry name" value="Hemolysin_A/TlyA"/>
</dbReference>
<dbReference type="Pfam" id="PF01728">
    <property type="entry name" value="FtsJ"/>
    <property type="match status" value="1"/>
</dbReference>
<dbReference type="PANTHER" id="PTHR32319:SF0">
    <property type="entry name" value="BACTERIAL HEMOLYSIN-LIKE PROTEIN"/>
    <property type="match status" value="1"/>
</dbReference>
<keyword evidence="5" id="KW-0808">Transferase</keyword>
<dbReference type="Gene3D" id="3.10.290.10">
    <property type="entry name" value="RNA-binding S4 domain"/>
    <property type="match status" value="1"/>
</dbReference>
<dbReference type="CDD" id="cd02440">
    <property type="entry name" value="AdoMet_MTases"/>
    <property type="match status" value="1"/>
</dbReference>
<name>A0A9D9DDX9_9PROT</name>
<dbReference type="InterPro" id="IPR047048">
    <property type="entry name" value="TlyA"/>
</dbReference>
<dbReference type="GO" id="GO:0003723">
    <property type="term" value="F:RNA binding"/>
    <property type="evidence" value="ECO:0007669"/>
    <property type="project" value="UniProtKB-KW"/>
</dbReference>
<dbReference type="InterPro" id="IPR002877">
    <property type="entry name" value="RNA_MeTrfase_FtsJ_dom"/>
</dbReference>
<keyword evidence="5" id="KW-0489">Methyltransferase</keyword>
<dbReference type="InterPro" id="IPR029063">
    <property type="entry name" value="SAM-dependent_MTases_sf"/>
</dbReference>
<dbReference type="AlphaFoldDB" id="A0A9D9DDX9"/>
<dbReference type="InterPro" id="IPR036986">
    <property type="entry name" value="S4_RNA-bd_sf"/>
</dbReference>
<dbReference type="EMBL" id="JADINC010000044">
    <property type="protein sequence ID" value="MBO8425400.1"/>
    <property type="molecule type" value="Genomic_DNA"/>
</dbReference>
<dbReference type="PROSITE" id="PS50889">
    <property type="entry name" value="S4"/>
    <property type="match status" value="1"/>
</dbReference>
<feature type="domain" description="RNA-binding S4" evidence="4">
    <location>
        <begin position="1"/>
        <end position="63"/>
    </location>
</feature>
<dbReference type="Gene3D" id="3.40.50.150">
    <property type="entry name" value="Vaccinia Virus protein VP39"/>
    <property type="match status" value="1"/>
</dbReference>
<sequence>MRLDQFLVSKQIYNTRARAVAAIRAGLVSVNAVVAKKPSQNVSDDDNVIAGALPYSSGRGNLKLIAALEKFNVNPVDYVCLDVGASTGGFTECLLSHGALRVIAVDVGTGQLIPAIKNDNRVVVLEQTDIRNLAPICAVDLIVVDVSFISLCNIMDALSAWHAPQIIALIKPQFEVPRAIAARNHGVIKSADVRQNAVQNVIQNFEKVGYKQIGIIESPIRGGSGNVEYLAYLRRVAQ</sequence>
<proteinExistence type="inferred from homology"/>
<evidence type="ECO:0000259" key="4">
    <source>
        <dbReference type="SMART" id="SM00363"/>
    </source>
</evidence>
<keyword evidence="1 3" id="KW-0694">RNA-binding</keyword>
<dbReference type="NCBIfam" id="TIGR00478">
    <property type="entry name" value="tly"/>
    <property type="match status" value="1"/>
</dbReference>
<organism evidence="5 6">
    <name type="scientific">Candidatus Enterousia avistercoris</name>
    <dbReference type="NCBI Taxonomy" id="2840788"/>
    <lineage>
        <taxon>Bacteria</taxon>
        <taxon>Pseudomonadati</taxon>
        <taxon>Pseudomonadota</taxon>
        <taxon>Alphaproteobacteria</taxon>
        <taxon>Candidatus Enterousia</taxon>
    </lineage>
</organism>
<reference evidence="5" key="2">
    <citation type="journal article" date="2021" name="PeerJ">
        <title>Extensive microbial diversity within the chicken gut microbiome revealed by metagenomics and culture.</title>
        <authorList>
            <person name="Gilroy R."/>
            <person name="Ravi A."/>
            <person name="Getino M."/>
            <person name="Pursley I."/>
            <person name="Horton D.L."/>
            <person name="Alikhan N.F."/>
            <person name="Baker D."/>
            <person name="Gharbi K."/>
            <person name="Hall N."/>
            <person name="Watson M."/>
            <person name="Adriaenssens E.M."/>
            <person name="Foster-Nyarko E."/>
            <person name="Jarju S."/>
            <person name="Secka A."/>
            <person name="Antonio M."/>
            <person name="Oren A."/>
            <person name="Chaudhuri R.R."/>
            <person name="La Ragione R."/>
            <person name="Hildebrand F."/>
            <person name="Pallen M.J."/>
        </authorList>
    </citation>
    <scope>NUCLEOTIDE SEQUENCE</scope>
    <source>
        <strain evidence="5">8207</strain>
    </source>
</reference>